<sequence length="147" mass="15495">MPLKNAAAVAVAMIAVGLQALAPEARADSPAPPLPESQATIKRLGFGLNQITLLPNAARRLGIQTSEITEKQPGMKITPYSSIIYDRDGDAYVYAVAAPLTYVRAAVVIKRINGNYAYLTDGPPAGTRVVTEGVPELYGTEIGVNGE</sequence>
<evidence type="ECO:0000313" key="2">
    <source>
        <dbReference type="EMBL" id="TMI91834.1"/>
    </source>
</evidence>
<evidence type="ECO:0000256" key="1">
    <source>
        <dbReference type="SAM" id="SignalP"/>
    </source>
</evidence>
<name>A0A537K7X1_9BACT</name>
<dbReference type="Gene3D" id="2.40.420.20">
    <property type="match status" value="1"/>
</dbReference>
<dbReference type="EMBL" id="VBAK01000079">
    <property type="protein sequence ID" value="TMI91834.1"/>
    <property type="molecule type" value="Genomic_DNA"/>
</dbReference>
<organism evidence="2 3">
    <name type="scientific">Candidatus Segetimicrobium genomatis</name>
    <dbReference type="NCBI Taxonomy" id="2569760"/>
    <lineage>
        <taxon>Bacteria</taxon>
        <taxon>Bacillati</taxon>
        <taxon>Candidatus Sysuimicrobiota</taxon>
        <taxon>Candidatus Sysuimicrobiia</taxon>
        <taxon>Candidatus Sysuimicrobiales</taxon>
        <taxon>Candidatus Segetimicrobiaceae</taxon>
        <taxon>Candidatus Segetimicrobium</taxon>
    </lineage>
</organism>
<dbReference type="Proteomes" id="UP000318509">
    <property type="component" value="Unassembled WGS sequence"/>
</dbReference>
<proteinExistence type="predicted"/>
<comment type="caution">
    <text evidence="2">The sequence shown here is derived from an EMBL/GenBank/DDBJ whole genome shotgun (WGS) entry which is preliminary data.</text>
</comment>
<feature type="chain" id="PRO_5022170996" evidence="1">
    <location>
        <begin position="28"/>
        <end position="147"/>
    </location>
</feature>
<feature type="signal peptide" evidence="1">
    <location>
        <begin position="1"/>
        <end position="27"/>
    </location>
</feature>
<dbReference type="AlphaFoldDB" id="A0A537K7X1"/>
<accession>A0A537K7X1</accession>
<evidence type="ECO:0000313" key="3">
    <source>
        <dbReference type="Proteomes" id="UP000318509"/>
    </source>
</evidence>
<keyword evidence="1" id="KW-0732">Signal</keyword>
<protein>
    <submittedName>
        <fullName evidence="2">Uncharacterized protein</fullName>
    </submittedName>
</protein>
<reference evidence="2 3" key="1">
    <citation type="journal article" date="2019" name="Nat. Microbiol.">
        <title>Mediterranean grassland soil C-N compound turnover is dependent on rainfall and depth, and is mediated by genomically divergent microorganisms.</title>
        <authorList>
            <person name="Diamond S."/>
            <person name="Andeer P.F."/>
            <person name="Li Z."/>
            <person name="Crits-Christoph A."/>
            <person name="Burstein D."/>
            <person name="Anantharaman K."/>
            <person name="Lane K.R."/>
            <person name="Thomas B.C."/>
            <person name="Pan C."/>
            <person name="Northen T.R."/>
            <person name="Banfield J.F."/>
        </authorList>
    </citation>
    <scope>NUCLEOTIDE SEQUENCE [LARGE SCALE GENOMIC DNA]</scope>
    <source>
        <strain evidence="2">NP_3</strain>
    </source>
</reference>
<gene>
    <name evidence="2" type="ORF">E6H00_03365</name>
</gene>